<protein>
    <submittedName>
        <fullName evidence="1">Uncharacterized protein</fullName>
    </submittedName>
</protein>
<sequence length="124" mass="14315">MSCFEIPKGILRELEGMMVNFFWQGGRAQKVHWITWKRLCRSKRDGGLGFRRLKEFNMAMLEKQAWKVAVNPQSLLQSSPTAEIFPQLFLHGGRRSEIILTHLAIVDSCEGFNSSRDKMANSER</sequence>
<proteinExistence type="predicted"/>
<dbReference type="EMBL" id="JACGWJ010000017">
    <property type="protein sequence ID" value="KAL0355186.1"/>
    <property type="molecule type" value="Genomic_DNA"/>
</dbReference>
<accession>A0AAW2PI26</accession>
<dbReference type="PANTHER" id="PTHR33116:SF86">
    <property type="entry name" value="REVERSE TRANSCRIPTASE DOMAIN-CONTAINING PROTEIN"/>
    <property type="match status" value="1"/>
</dbReference>
<dbReference type="AlphaFoldDB" id="A0AAW2PI26"/>
<reference evidence="1" key="2">
    <citation type="journal article" date="2024" name="Plant">
        <title>Genomic evolution and insights into agronomic trait innovations of Sesamum species.</title>
        <authorList>
            <person name="Miao H."/>
            <person name="Wang L."/>
            <person name="Qu L."/>
            <person name="Liu H."/>
            <person name="Sun Y."/>
            <person name="Le M."/>
            <person name="Wang Q."/>
            <person name="Wei S."/>
            <person name="Zheng Y."/>
            <person name="Lin W."/>
            <person name="Duan Y."/>
            <person name="Cao H."/>
            <person name="Xiong S."/>
            <person name="Wang X."/>
            <person name="Wei L."/>
            <person name="Li C."/>
            <person name="Ma Q."/>
            <person name="Ju M."/>
            <person name="Zhao R."/>
            <person name="Li G."/>
            <person name="Mu C."/>
            <person name="Tian Q."/>
            <person name="Mei H."/>
            <person name="Zhang T."/>
            <person name="Gao T."/>
            <person name="Zhang H."/>
        </authorList>
    </citation>
    <scope>NUCLEOTIDE SEQUENCE</scope>
    <source>
        <strain evidence="1">G02</strain>
    </source>
</reference>
<organism evidence="1">
    <name type="scientific">Sesamum radiatum</name>
    <name type="common">Black benniseed</name>
    <dbReference type="NCBI Taxonomy" id="300843"/>
    <lineage>
        <taxon>Eukaryota</taxon>
        <taxon>Viridiplantae</taxon>
        <taxon>Streptophyta</taxon>
        <taxon>Embryophyta</taxon>
        <taxon>Tracheophyta</taxon>
        <taxon>Spermatophyta</taxon>
        <taxon>Magnoliopsida</taxon>
        <taxon>eudicotyledons</taxon>
        <taxon>Gunneridae</taxon>
        <taxon>Pentapetalae</taxon>
        <taxon>asterids</taxon>
        <taxon>lamiids</taxon>
        <taxon>Lamiales</taxon>
        <taxon>Pedaliaceae</taxon>
        <taxon>Sesamum</taxon>
    </lineage>
</organism>
<name>A0AAW2PI26_SESRA</name>
<dbReference type="PANTHER" id="PTHR33116">
    <property type="entry name" value="REVERSE TRANSCRIPTASE ZINC-BINDING DOMAIN-CONTAINING PROTEIN-RELATED-RELATED"/>
    <property type="match status" value="1"/>
</dbReference>
<evidence type="ECO:0000313" key="1">
    <source>
        <dbReference type="EMBL" id="KAL0355186.1"/>
    </source>
</evidence>
<gene>
    <name evidence="1" type="ORF">Sradi_3965500</name>
</gene>
<comment type="caution">
    <text evidence="1">The sequence shown here is derived from an EMBL/GenBank/DDBJ whole genome shotgun (WGS) entry which is preliminary data.</text>
</comment>
<reference evidence="1" key="1">
    <citation type="submission" date="2020-06" db="EMBL/GenBank/DDBJ databases">
        <authorList>
            <person name="Li T."/>
            <person name="Hu X."/>
            <person name="Zhang T."/>
            <person name="Song X."/>
            <person name="Zhang H."/>
            <person name="Dai N."/>
            <person name="Sheng W."/>
            <person name="Hou X."/>
            <person name="Wei L."/>
        </authorList>
    </citation>
    <scope>NUCLEOTIDE SEQUENCE</scope>
    <source>
        <strain evidence="1">G02</strain>
        <tissue evidence="1">Leaf</tissue>
    </source>
</reference>